<dbReference type="InterPro" id="IPR051450">
    <property type="entry name" value="Gfo/Idh/MocA_Oxidoreductases"/>
</dbReference>
<dbReference type="PANTHER" id="PTHR43377:SF1">
    <property type="entry name" value="BILIVERDIN REDUCTASE A"/>
    <property type="match status" value="1"/>
</dbReference>
<comment type="caution">
    <text evidence="3">The sequence shown here is derived from an EMBL/GenBank/DDBJ whole genome shotgun (WGS) entry which is preliminary data.</text>
</comment>
<evidence type="ECO:0000313" key="3">
    <source>
        <dbReference type="EMBL" id="MFB9991121.1"/>
    </source>
</evidence>
<dbReference type="RefSeq" id="WP_380005736.1">
    <property type="nucleotide sequence ID" value="NZ_JBHLYR010000013.1"/>
</dbReference>
<protein>
    <submittedName>
        <fullName evidence="3">Gfo/Idh/MocA family protein</fullName>
    </submittedName>
</protein>
<dbReference type="InterPro" id="IPR055170">
    <property type="entry name" value="GFO_IDH_MocA-like_dom"/>
</dbReference>
<dbReference type="Gene3D" id="3.40.50.720">
    <property type="entry name" value="NAD(P)-binding Rossmann-like Domain"/>
    <property type="match status" value="1"/>
</dbReference>
<evidence type="ECO:0000259" key="2">
    <source>
        <dbReference type="Pfam" id="PF22725"/>
    </source>
</evidence>
<name>A0ABV6AWY5_9DEIO</name>
<feature type="domain" description="Gfo/Idh/MocA-like oxidoreductase N-terminal" evidence="1">
    <location>
        <begin position="13"/>
        <end position="127"/>
    </location>
</feature>
<organism evidence="3 4">
    <name type="scientific">Deinococcus oregonensis</name>
    <dbReference type="NCBI Taxonomy" id="1805970"/>
    <lineage>
        <taxon>Bacteria</taxon>
        <taxon>Thermotogati</taxon>
        <taxon>Deinococcota</taxon>
        <taxon>Deinococci</taxon>
        <taxon>Deinococcales</taxon>
        <taxon>Deinococcaceae</taxon>
        <taxon>Deinococcus</taxon>
    </lineage>
</organism>
<dbReference type="Pfam" id="PF01408">
    <property type="entry name" value="GFO_IDH_MocA"/>
    <property type="match status" value="1"/>
</dbReference>
<evidence type="ECO:0000313" key="4">
    <source>
        <dbReference type="Proteomes" id="UP001589733"/>
    </source>
</evidence>
<accession>A0ABV6AWY5</accession>
<proteinExistence type="predicted"/>
<evidence type="ECO:0000259" key="1">
    <source>
        <dbReference type="Pfam" id="PF01408"/>
    </source>
</evidence>
<dbReference type="InterPro" id="IPR036291">
    <property type="entry name" value="NAD(P)-bd_dom_sf"/>
</dbReference>
<dbReference type="InterPro" id="IPR000683">
    <property type="entry name" value="Gfo/Idh/MocA-like_OxRdtase_N"/>
</dbReference>
<dbReference type="SUPFAM" id="SSF55347">
    <property type="entry name" value="Glyceraldehyde-3-phosphate dehydrogenase-like, C-terminal domain"/>
    <property type="match status" value="1"/>
</dbReference>
<dbReference type="Pfam" id="PF22725">
    <property type="entry name" value="GFO_IDH_MocA_C3"/>
    <property type="match status" value="1"/>
</dbReference>
<gene>
    <name evidence="3" type="ORF">ACFFLM_03865</name>
</gene>
<dbReference type="Gene3D" id="3.30.360.10">
    <property type="entry name" value="Dihydrodipicolinate Reductase, domain 2"/>
    <property type="match status" value="1"/>
</dbReference>
<feature type="domain" description="GFO/IDH/MocA-like oxidoreductase" evidence="2">
    <location>
        <begin position="140"/>
        <end position="267"/>
    </location>
</feature>
<sequence>MTVQPPEPLQPVNLAVVGCGVIATPYAQGMQSYPALRLYGCFDVDPERARAYAEQQGCLAFESLEALLADPAVEIVVNLTVLPAHYAVTRQALEAGKHVFSEKPLASSSAQAQELVTLARTLGVRLACAPVTILGGAQQRALQELRAGRIGPVRVIYAEANHGRIESWHPVPQSFYGVGPLRDVGVYPLGIVTSIFGPASRVWAYGQAVKPQRVTKRGQPFEVSENDFYVALIEFASGPVLRLTASFYTTDKGKQTGIEFQGDDGQLYLSSWMAPDAALEVAQFGAVYEPLPDYTPAPQGWNWALALDDLARSLRENRPHRVPGEQAAHIVEILEAAHTSIREGKKVEVHSTFPAVAPALGQP</sequence>
<keyword evidence="4" id="KW-1185">Reference proteome</keyword>
<dbReference type="PANTHER" id="PTHR43377">
    <property type="entry name" value="BILIVERDIN REDUCTASE A"/>
    <property type="match status" value="1"/>
</dbReference>
<dbReference type="SUPFAM" id="SSF51735">
    <property type="entry name" value="NAD(P)-binding Rossmann-fold domains"/>
    <property type="match status" value="1"/>
</dbReference>
<dbReference type="Proteomes" id="UP001589733">
    <property type="component" value="Unassembled WGS sequence"/>
</dbReference>
<reference evidence="3 4" key="1">
    <citation type="submission" date="2024-09" db="EMBL/GenBank/DDBJ databases">
        <authorList>
            <person name="Sun Q."/>
            <person name="Mori K."/>
        </authorList>
    </citation>
    <scope>NUCLEOTIDE SEQUENCE [LARGE SCALE GENOMIC DNA]</scope>
    <source>
        <strain evidence="3 4">JCM 13503</strain>
    </source>
</reference>
<dbReference type="EMBL" id="JBHLYR010000013">
    <property type="protein sequence ID" value="MFB9991121.1"/>
    <property type="molecule type" value="Genomic_DNA"/>
</dbReference>